<keyword evidence="4" id="KW-1185">Reference proteome</keyword>
<sequence>MGRWRKKIKAGNTFEIFEYASGRKGLKIPVAPKSNETSEKQKRQNDKNAESKCRWYINQNFRAGDWWIYLTYPAKIRPTIEKAKNDISKFFRGMRTIYKKAGKELKYIMAAGMGKRGAVHFHLVMNYIEAGKIAEVWRAIAGTKETPYPTMNFKPMDTRINHADLAAYIIKNTLESFYDPERRLYADRFCKSRNLKKPKITVKKVKAKRWRKPKPPKGYYLDKRYTYEGYTEDGYPYRHYIFIKIHGEEYET</sequence>
<dbReference type="STRING" id="84035.SAMN05660742_11197"/>
<dbReference type="EMBL" id="FNZK01000011">
    <property type="protein sequence ID" value="SEJ59934.1"/>
    <property type="molecule type" value="Genomic_DNA"/>
</dbReference>
<feature type="region of interest" description="Disordered" evidence="1">
    <location>
        <begin position="30"/>
        <end position="49"/>
    </location>
</feature>
<organism evidence="3 4">
    <name type="scientific">Propionispira arboris</name>
    <dbReference type="NCBI Taxonomy" id="84035"/>
    <lineage>
        <taxon>Bacteria</taxon>
        <taxon>Bacillati</taxon>
        <taxon>Bacillota</taxon>
        <taxon>Negativicutes</taxon>
        <taxon>Selenomonadales</taxon>
        <taxon>Selenomonadaceae</taxon>
        <taxon>Propionispira</taxon>
    </lineage>
</organism>
<dbReference type="RefSeq" id="WP_091831922.1">
    <property type="nucleotide sequence ID" value="NZ_FNZK01000011.1"/>
</dbReference>
<reference evidence="3 4" key="1">
    <citation type="submission" date="2016-10" db="EMBL/GenBank/DDBJ databases">
        <authorList>
            <person name="de Groot N.N."/>
        </authorList>
    </citation>
    <scope>NUCLEOTIDE SEQUENCE [LARGE SCALE GENOMIC DNA]</scope>
    <source>
        <strain evidence="3 4">DSM 2179</strain>
    </source>
</reference>
<dbReference type="InterPro" id="IPR056906">
    <property type="entry name" value="ORF2/G2P_dom"/>
</dbReference>
<dbReference type="Pfam" id="PF23343">
    <property type="entry name" value="REP_ORF2-G2P"/>
    <property type="match status" value="1"/>
</dbReference>
<gene>
    <name evidence="3" type="ORF">SAMN05660742_11197</name>
</gene>
<feature type="compositionally biased region" description="Basic and acidic residues" evidence="1">
    <location>
        <begin position="36"/>
        <end position="49"/>
    </location>
</feature>
<evidence type="ECO:0000313" key="3">
    <source>
        <dbReference type="EMBL" id="SEJ59934.1"/>
    </source>
</evidence>
<dbReference type="AlphaFoldDB" id="A0A1H7A661"/>
<protein>
    <recommendedName>
        <fullName evidence="2">Replication-associated protein ORF2/G2P domain-containing protein</fullName>
    </recommendedName>
</protein>
<accession>A0A1H7A661</accession>
<proteinExistence type="predicted"/>
<name>A0A1H7A661_9FIRM</name>
<feature type="domain" description="Replication-associated protein ORF2/G2P" evidence="2">
    <location>
        <begin position="66"/>
        <end position="170"/>
    </location>
</feature>
<evidence type="ECO:0000313" key="4">
    <source>
        <dbReference type="Proteomes" id="UP000199662"/>
    </source>
</evidence>
<evidence type="ECO:0000256" key="1">
    <source>
        <dbReference type="SAM" id="MobiDB-lite"/>
    </source>
</evidence>
<evidence type="ECO:0000259" key="2">
    <source>
        <dbReference type="Pfam" id="PF23343"/>
    </source>
</evidence>
<dbReference type="Proteomes" id="UP000199662">
    <property type="component" value="Unassembled WGS sequence"/>
</dbReference>